<evidence type="ECO:0000256" key="1">
    <source>
        <dbReference type="ARBA" id="ARBA00004496"/>
    </source>
</evidence>
<feature type="compositionally biased region" description="Low complexity" evidence="5">
    <location>
        <begin position="411"/>
        <end position="421"/>
    </location>
</feature>
<feature type="compositionally biased region" description="Polar residues" evidence="5">
    <location>
        <begin position="375"/>
        <end position="393"/>
    </location>
</feature>
<dbReference type="GO" id="GO:0008047">
    <property type="term" value="F:enzyme activator activity"/>
    <property type="evidence" value="ECO:0007669"/>
    <property type="project" value="InterPro"/>
</dbReference>
<dbReference type="GO" id="GO:0031087">
    <property type="term" value="P:deadenylation-independent decapping of nuclear-transcribed mRNA"/>
    <property type="evidence" value="ECO:0007669"/>
    <property type="project" value="TreeGrafter"/>
</dbReference>
<sequence length="822" mass="88743">MGPPRRNHPSISHSKISAPQLQQESPSVPPKQPQPSFGMTPASRYQHNLKVLRRRDPSIVSIFDQFSHVCLYHHNGSKWEKQGYEGSMFLYEREAYPPYGFYILNRMGMDDHIQRLYPEDNIGAHGSYLIIRSFPEFTDRRLALAQSQAQAHTGRTGTAPGKFSDIYAIPSVEKLTAHEKGESKTIGLWMFATDAREPLIDVFSRLHSFIKKNHQYPQEFRYGPDRPPPSIPGSAGPVPVLAASTLANGRSSTSNEAPHPSHPQTNGEGGGSDIDNLFAFAGAKAEPQGLPMSTSTSKMTVESLFAALGGGDLMAAQSAEQDNHVSSSASLSSLPPLPVSASGTSTFSTSSTGTGISLLDSIFASAHGTPAPTTPGAQNQNAPTIYSPTASLPPQVLNQDVVSTLLGRPPSRTASAASRGSGRSERSGMSKASTAYSTGAQSHSSSREGDNEYDEFSDHVLHHRHPQHSDVEEDAYSESSTVLDPDAEYDEELQAAGASAGRPLLAEYGSVTGHNGHIDHFQQRQDGRGRTLGDVTPRAPMNGFGTPPFTGAVRALSQASSNGHNHSHTPTEANVRPPAQAQPPSTNIERMLVPFEPDSELWPYPRGSNASGEDGDEILELDFADTSALSDLETYRRTMQRRRENSKSDADMEDQTLRKARKGKKGKNERAREQARAREDIERSWDSPAIASPVAGARVYGNGSGNGSVGGQRSPSTASPSPCPSPDLYPETLRRPSGSASVMQPTNGVVSKATGGRVNRNGKEKQDPVEDGVITALAAQRLNLNAPPLGRNDFVREVLTLIHTDKAFVDRMYREYTNRLAA</sequence>
<dbReference type="GO" id="GO:0000290">
    <property type="term" value="P:deadenylation-dependent decapping of nuclear-transcribed mRNA"/>
    <property type="evidence" value="ECO:0007669"/>
    <property type="project" value="InterPro"/>
</dbReference>
<comment type="subcellular location">
    <subcellularLocation>
        <location evidence="1">Cytoplasm</location>
    </subcellularLocation>
</comment>
<reference evidence="6" key="2">
    <citation type="submission" date="2021-10" db="EMBL/GenBank/DDBJ databases">
        <title>Phylogenomics reveals ancestral predisposition of the termite-cultivated fungus Termitomyces towards a domesticated lifestyle.</title>
        <authorList>
            <person name="Auxier B."/>
            <person name="Grum-Grzhimaylo A."/>
            <person name="Cardenas M.E."/>
            <person name="Lodge J.D."/>
            <person name="Laessoe T."/>
            <person name="Pedersen O."/>
            <person name="Smith M.E."/>
            <person name="Kuyper T.W."/>
            <person name="Franco-Molano E.A."/>
            <person name="Baroni T.J."/>
            <person name="Aanen D.K."/>
        </authorList>
    </citation>
    <scope>NUCLEOTIDE SEQUENCE</scope>
    <source>
        <strain evidence="6">AP01</strain>
        <tissue evidence="6">Mycelium</tissue>
    </source>
</reference>
<evidence type="ECO:0000256" key="4">
    <source>
        <dbReference type="ARBA" id="ARBA00022664"/>
    </source>
</evidence>
<reference evidence="6" key="1">
    <citation type="submission" date="2020-07" db="EMBL/GenBank/DDBJ databases">
        <authorList>
            <person name="Nieuwenhuis M."/>
            <person name="Van De Peppel L.J.J."/>
        </authorList>
    </citation>
    <scope>NUCLEOTIDE SEQUENCE</scope>
    <source>
        <strain evidence="6">AP01</strain>
        <tissue evidence="6">Mycelium</tissue>
    </source>
</reference>
<feature type="region of interest" description="Disordered" evidence="5">
    <location>
        <begin position="638"/>
        <end position="768"/>
    </location>
</feature>
<keyword evidence="7" id="KW-1185">Reference proteome</keyword>
<feature type="compositionally biased region" description="Polar residues" evidence="5">
    <location>
        <begin position="245"/>
        <end position="266"/>
    </location>
</feature>
<dbReference type="Gene3D" id="2.30.29.30">
    <property type="entry name" value="Pleckstrin-homology domain (PH domain)/Phosphotyrosine-binding domain (PTB)"/>
    <property type="match status" value="1"/>
</dbReference>
<name>A0A9P7KC79_9AGAR</name>
<evidence type="ECO:0000256" key="3">
    <source>
        <dbReference type="ARBA" id="ARBA00022490"/>
    </source>
</evidence>
<feature type="compositionally biased region" description="Basic and acidic residues" evidence="5">
    <location>
        <begin position="666"/>
        <end position="685"/>
    </location>
</feature>
<feature type="region of interest" description="Disordered" evidence="5">
    <location>
        <begin position="367"/>
        <end position="393"/>
    </location>
</feature>
<evidence type="ECO:0000313" key="6">
    <source>
        <dbReference type="EMBL" id="KAG5642601.1"/>
    </source>
</evidence>
<keyword evidence="3" id="KW-0963">Cytoplasm</keyword>
<feature type="region of interest" description="Disordered" evidence="5">
    <location>
        <begin position="514"/>
        <end position="534"/>
    </location>
</feature>
<feature type="region of interest" description="Disordered" evidence="5">
    <location>
        <begin position="406"/>
        <end position="453"/>
    </location>
</feature>
<comment type="similarity">
    <text evidence="2">Belongs to the DCP1 family.</text>
</comment>
<proteinExistence type="inferred from homology"/>
<evidence type="ECO:0000256" key="5">
    <source>
        <dbReference type="SAM" id="MobiDB-lite"/>
    </source>
</evidence>
<dbReference type="Proteomes" id="UP000775547">
    <property type="component" value="Unassembled WGS sequence"/>
</dbReference>
<accession>A0A9P7KC79</accession>
<evidence type="ECO:0000256" key="2">
    <source>
        <dbReference type="ARBA" id="ARBA00008778"/>
    </source>
</evidence>
<feature type="region of interest" description="Disordered" evidence="5">
    <location>
        <begin position="218"/>
        <end position="275"/>
    </location>
</feature>
<dbReference type="InterPro" id="IPR010334">
    <property type="entry name" value="Dcp1"/>
</dbReference>
<dbReference type="Pfam" id="PF06058">
    <property type="entry name" value="DCP1"/>
    <property type="match status" value="1"/>
</dbReference>
<dbReference type="CDD" id="cd09804">
    <property type="entry name" value="Dcp1"/>
    <property type="match status" value="1"/>
</dbReference>
<feature type="compositionally biased region" description="Basic and acidic residues" evidence="5">
    <location>
        <begin position="516"/>
        <end position="531"/>
    </location>
</feature>
<dbReference type="AlphaFoldDB" id="A0A9P7KC79"/>
<dbReference type="OrthoDB" id="440673at2759"/>
<dbReference type="GO" id="GO:0003729">
    <property type="term" value="F:mRNA binding"/>
    <property type="evidence" value="ECO:0007669"/>
    <property type="project" value="TreeGrafter"/>
</dbReference>
<feature type="region of interest" description="Disordered" evidence="5">
    <location>
        <begin position="318"/>
        <end position="351"/>
    </location>
</feature>
<keyword evidence="4" id="KW-0507">mRNA processing</keyword>
<feature type="compositionally biased region" description="Polar residues" evidence="5">
    <location>
        <begin position="9"/>
        <end position="21"/>
    </location>
</feature>
<dbReference type="PANTHER" id="PTHR16290:SF0">
    <property type="entry name" value="DECAPPING PROTEIN 1, ISOFORM A"/>
    <property type="match status" value="1"/>
</dbReference>
<dbReference type="SUPFAM" id="SSF50729">
    <property type="entry name" value="PH domain-like"/>
    <property type="match status" value="1"/>
</dbReference>
<dbReference type="PANTHER" id="PTHR16290">
    <property type="entry name" value="TRANSCRIPTION FACTOR SMIF DECAPPING ENZYME DCP1"/>
    <property type="match status" value="1"/>
</dbReference>
<feature type="compositionally biased region" description="Low complexity" evidence="5">
    <location>
        <begin position="325"/>
        <end position="351"/>
    </location>
</feature>
<dbReference type="GO" id="GO:0006397">
    <property type="term" value="P:mRNA processing"/>
    <property type="evidence" value="ECO:0007669"/>
    <property type="project" value="UniProtKB-KW"/>
</dbReference>
<organism evidence="6 7">
    <name type="scientific">Asterophora parasitica</name>
    <dbReference type="NCBI Taxonomy" id="117018"/>
    <lineage>
        <taxon>Eukaryota</taxon>
        <taxon>Fungi</taxon>
        <taxon>Dikarya</taxon>
        <taxon>Basidiomycota</taxon>
        <taxon>Agaricomycotina</taxon>
        <taxon>Agaricomycetes</taxon>
        <taxon>Agaricomycetidae</taxon>
        <taxon>Agaricales</taxon>
        <taxon>Tricholomatineae</taxon>
        <taxon>Lyophyllaceae</taxon>
        <taxon>Asterophora</taxon>
    </lineage>
</organism>
<feature type="compositionally biased region" description="Basic and acidic residues" evidence="5">
    <location>
        <begin position="638"/>
        <end position="650"/>
    </location>
</feature>
<feature type="compositionally biased region" description="Polar residues" evidence="5">
    <location>
        <begin position="738"/>
        <end position="749"/>
    </location>
</feature>
<dbReference type="GO" id="GO:0000932">
    <property type="term" value="C:P-body"/>
    <property type="evidence" value="ECO:0007669"/>
    <property type="project" value="TreeGrafter"/>
</dbReference>
<feature type="compositionally biased region" description="Polar residues" evidence="5">
    <location>
        <begin position="558"/>
        <end position="572"/>
    </location>
</feature>
<dbReference type="InterPro" id="IPR011993">
    <property type="entry name" value="PH-like_dom_sf"/>
</dbReference>
<feature type="region of interest" description="Disordered" evidence="5">
    <location>
        <begin position="1"/>
        <end position="40"/>
    </location>
</feature>
<feature type="region of interest" description="Disordered" evidence="5">
    <location>
        <begin position="558"/>
        <end position="585"/>
    </location>
</feature>
<dbReference type="EMBL" id="JABCKV010000172">
    <property type="protein sequence ID" value="KAG5642601.1"/>
    <property type="molecule type" value="Genomic_DNA"/>
</dbReference>
<feature type="compositionally biased region" description="Polar residues" evidence="5">
    <location>
        <begin position="431"/>
        <end position="444"/>
    </location>
</feature>
<protein>
    <submittedName>
        <fullName evidence="6">Uncharacterized protein</fullName>
    </submittedName>
</protein>
<evidence type="ECO:0000313" key="7">
    <source>
        <dbReference type="Proteomes" id="UP000775547"/>
    </source>
</evidence>
<comment type="caution">
    <text evidence="6">The sequence shown here is derived from an EMBL/GenBank/DDBJ whole genome shotgun (WGS) entry which is preliminary data.</text>
</comment>
<gene>
    <name evidence="6" type="ORF">DXG03_002499</name>
</gene>